<keyword evidence="9 18" id="KW-0812">Transmembrane</keyword>
<evidence type="ECO:0000256" key="6">
    <source>
        <dbReference type="ARBA" id="ARBA00012602"/>
    </source>
</evidence>
<feature type="transmembrane region" description="Helical" evidence="18">
    <location>
        <begin position="221"/>
        <end position="239"/>
    </location>
</feature>
<comment type="catalytic activity">
    <reaction evidence="16">
        <text>an archaeal dolichyl phosphooligosaccharide + [protein]-L-asparagine = an archaeal dolichyl phosphate + a glycoprotein with the oligosaccharide chain attached by N-beta-D-glycosyl linkage to a protein L-asparagine.</text>
        <dbReference type="EC" id="2.4.99.21"/>
    </reaction>
</comment>
<dbReference type="Proteomes" id="UP000245657">
    <property type="component" value="Unassembled WGS sequence"/>
</dbReference>
<dbReference type="InterPro" id="IPR054479">
    <property type="entry name" value="AglB-like_core"/>
</dbReference>
<reference evidence="22 23" key="1">
    <citation type="submission" date="2018-05" db="EMBL/GenBank/DDBJ databases">
        <title>Draft genome of Methanospirillum lacunae Ki8-1.</title>
        <authorList>
            <person name="Dueholm M.S."/>
            <person name="Nielsen P.H."/>
            <person name="Bakmann L.F."/>
            <person name="Otzen D.E."/>
        </authorList>
    </citation>
    <scope>NUCLEOTIDE SEQUENCE [LARGE SCALE GENOMIC DNA]</scope>
    <source>
        <strain evidence="22 23">Ki8-1</strain>
    </source>
</reference>
<feature type="domain" description="Oligosaccharyl transferase STT3 N-terminal" evidence="19">
    <location>
        <begin position="45"/>
        <end position="489"/>
    </location>
</feature>
<dbReference type="OrthoDB" id="82393at2157"/>
<proteinExistence type="inferred from homology"/>
<dbReference type="InterPro" id="IPR041154">
    <property type="entry name" value="AglB_P1"/>
</dbReference>
<keyword evidence="10" id="KW-0479">Metal-binding</keyword>
<evidence type="ECO:0000256" key="2">
    <source>
        <dbReference type="ARBA" id="ARBA00001946"/>
    </source>
</evidence>
<keyword evidence="8 22" id="KW-0808">Transferase</keyword>
<evidence type="ECO:0000256" key="1">
    <source>
        <dbReference type="ARBA" id="ARBA00001936"/>
    </source>
</evidence>
<feature type="transmembrane region" description="Helical" evidence="18">
    <location>
        <begin position="395"/>
        <end position="414"/>
    </location>
</feature>
<feature type="transmembrane region" description="Helical" evidence="18">
    <location>
        <begin position="284"/>
        <end position="304"/>
    </location>
</feature>
<evidence type="ECO:0000256" key="4">
    <source>
        <dbReference type="ARBA" id="ARBA00004922"/>
    </source>
</evidence>
<evidence type="ECO:0000256" key="17">
    <source>
        <dbReference type="SAM" id="MobiDB-lite"/>
    </source>
</evidence>
<organism evidence="22 23">
    <name type="scientific">Methanospirillum lacunae</name>
    <dbReference type="NCBI Taxonomy" id="668570"/>
    <lineage>
        <taxon>Archaea</taxon>
        <taxon>Methanobacteriati</taxon>
        <taxon>Methanobacteriota</taxon>
        <taxon>Stenosarchaea group</taxon>
        <taxon>Methanomicrobia</taxon>
        <taxon>Methanomicrobiales</taxon>
        <taxon>Methanospirillaceae</taxon>
        <taxon>Methanospirillum</taxon>
    </lineage>
</organism>
<keyword evidence="14" id="KW-0464">Manganese</keyword>
<dbReference type="Pfam" id="PF18079">
    <property type="entry name" value="AglB_L1"/>
    <property type="match status" value="1"/>
</dbReference>
<feature type="transmembrane region" description="Helical" evidence="18">
    <location>
        <begin position="164"/>
        <end position="185"/>
    </location>
</feature>
<dbReference type="AlphaFoldDB" id="A0A2V2N044"/>
<evidence type="ECO:0000256" key="10">
    <source>
        <dbReference type="ARBA" id="ARBA00022723"/>
    </source>
</evidence>
<evidence type="ECO:0000256" key="18">
    <source>
        <dbReference type="SAM" id="Phobius"/>
    </source>
</evidence>
<dbReference type="InterPro" id="IPR026410">
    <property type="entry name" value="OlisacTrfase_arch"/>
</dbReference>
<feature type="transmembrane region" description="Helical" evidence="18">
    <location>
        <begin position="138"/>
        <end position="158"/>
    </location>
</feature>
<dbReference type="GO" id="GO:0005886">
    <property type="term" value="C:plasma membrane"/>
    <property type="evidence" value="ECO:0007669"/>
    <property type="project" value="UniProtKB-SubCell"/>
</dbReference>
<evidence type="ECO:0000256" key="8">
    <source>
        <dbReference type="ARBA" id="ARBA00022679"/>
    </source>
</evidence>
<feature type="domain" description="Archaeal glycosylation protein B peripheral" evidence="20">
    <location>
        <begin position="774"/>
        <end position="847"/>
    </location>
</feature>
<dbReference type="RefSeq" id="WP_109968435.1">
    <property type="nucleotide sequence ID" value="NZ_CP176093.1"/>
</dbReference>
<keyword evidence="13 18" id="KW-0472">Membrane</keyword>
<dbReference type="Gene3D" id="2.60.40.3390">
    <property type="match status" value="1"/>
</dbReference>
<evidence type="ECO:0000313" key="23">
    <source>
        <dbReference type="Proteomes" id="UP000245657"/>
    </source>
</evidence>
<evidence type="ECO:0000256" key="7">
    <source>
        <dbReference type="ARBA" id="ARBA00022676"/>
    </source>
</evidence>
<feature type="transmembrane region" description="Helical" evidence="18">
    <location>
        <begin position="473"/>
        <end position="495"/>
    </location>
</feature>
<feature type="transmembrane region" description="Helical" evidence="18">
    <location>
        <begin position="12"/>
        <end position="31"/>
    </location>
</feature>
<evidence type="ECO:0000259" key="19">
    <source>
        <dbReference type="Pfam" id="PF02516"/>
    </source>
</evidence>
<comment type="pathway">
    <text evidence="4">Protein modification; protein glycosylation.</text>
</comment>
<dbReference type="NCBIfam" id="TIGR04154">
    <property type="entry name" value="archaeo_STT3"/>
    <property type="match status" value="1"/>
</dbReference>
<evidence type="ECO:0000256" key="9">
    <source>
        <dbReference type="ARBA" id="ARBA00022692"/>
    </source>
</evidence>
<comment type="subcellular location">
    <subcellularLocation>
        <location evidence="3">Cell membrane</location>
        <topology evidence="3">Multi-pass membrane protein</topology>
    </subcellularLocation>
</comment>
<dbReference type="UniPathway" id="UPA00378"/>
<dbReference type="InterPro" id="IPR048307">
    <property type="entry name" value="STT3_N"/>
</dbReference>
<dbReference type="GO" id="GO:0046872">
    <property type="term" value="F:metal ion binding"/>
    <property type="evidence" value="ECO:0007669"/>
    <property type="project" value="UniProtKB-KW"/>
</dbReference>
<evidence type="ECO:0000256" key="14">
    <source>
        <dbReference type="ARBA" id="ARBA00023211"/>
    </source>
</evidence>
<evidence type="ECO:0000259" key="21">
    <source>
        <dbReference type="Pfam" id="PF22627"/>
    </source>
</evidence>
<evidence type="ECO:0000256" key="5">
    <source>
        <dbReference type="ARBA" id="ARBA00010810"/>
    </source>
</evidence>
<comment type="caution">
    <text evidence="22">The sequence shown here is derived from an EMBL/GenBank/DDBJ whole genome shotgun (WGS) entry which is preliminary data.</text>
</comment>
<evidence type="ECO:0000259" key="20">
    <source>
        <dbReference type="Pfam" id="PF18079"/>
    </source>
</evidence>
<comment type="similarity">
    <text evidence="5">Belongs to the STT3 family.</text>
</comment>
<protein>
    <recommendedName>
        <fullName evidence="6">dolichyl-phosphooligosaccharide-protein glycotransferase</fullName>
        <ecNumber evidence="6">2.4.99.21</ecNumber>
    </recommendedName>
    <alternativeName>
        <fullName evidence="15">Oligosaccharyl transferase</fullName>
    </alternativeName>
</protein>
<evidence type="ECO:0000313" key="22">
    <source>
        <dbReference type="EMBL" id="PWR71945.1"/>
    </source>
</evidence>
<dbReference type="EC" id="2.4.99.21" evidence="6"/>
<evidence type="ECO:0000256" key="15">
    <source>
        <dbReference type="ARBA" id="ARBA00030679"/>
    </source>
</evidence>
<evidence type="ECO:0000256" key="12">
    <source>
        <dbReference type="ARBA" id="ARBA00022989"/>
    </source>
</evidence>
<dbReference type="GO" id="GO:0004576">
    <property type="term" value="F:oligosaccharyl transferase activity"/>
    <property type="evidence" value="ECO:0007669"/>
    <property type="project" value="InterPro"/>
</dbReference>
<feature type="transmembrane region" description="Helical" evidence="18">
    <location>
        <begin position="106"/>
        <end position="129"/>
    </location>
</feature>
<dbReference type="PANTHER" id="PTHR13872">
    <property type="entry name" value="DOLICHYL-DIPHOSPHOOLIGOSACCHARIDE--PROTEIN GLYCOSYLTRANSFERASE SUBUNIT"/>
    <property type="match status" value="1"/>
</dbReference>
<feature type="domain" description="AglB-like core" evidence="21">
    <location>
        <begin position="512"/>
        <end position="612"/>
    </location>
</feature>
<keyword evidence="23" id="KW-1185">Reference proteome</keyword>
<evidence type="ECO:0000256" key="16">
    <source>
        <dbReference type="ARBA" id="ARBA00034066"/>
    </source>
</evidence>
<keyword evidence="12 18" id="KW-1133">Transmembrane helix</keyword>
<comment type="cofactor">
    <cofactor evidence="1">
        <name>Mn(2+)</name>
        <dbReference type="ChEBI" id="CHEBI:29035"/>
    </cofactor>
</comment>
<name>A0A2V2N044_9EURY</name>
<evidence type="ECO:0000256" key="13">
    <source>
        <dbReference type="ARBA" id="ARBA00023136"/>
    </source>
</evidence>
<dbReference type="Pfam" id="PF22627">
    <property type="entry name" value="AglB_core-like"/>
    <property type="match status" value="1"/>
</dbReference>
<feature type="transmembrane region" description="Helical" evidence="18">
    <location>
        <begin position="420"/>
        <end position="439"/>
    </location>
</feature>
<dbReference type="InterPro" id="IPR003674">
    <property type="entry name" value="Oligo_trans_STT3"/>
</dbReference>
<dbReference type="Gene3D" id="3.40.50.12610">
    <property type="match status" value="1"/>
</dbReference>
<sequence>MNLTNFKDPRVLLIGGGVVLISLFSLLIRIIPVFSGNTDVLSNVGMDDPTYQLRRVELCMANFPNIAWFDPMTFFPEGQPMHWGPLFPLISSAVCLLFGAHARPDIISICLLIPCVMAALLVPIIFFLVRMVADWKAGLVAGFFIAICPGQFFFRSYYGYFDHHIGEVLFSTLFCLGYLWAVVYCRKHPVDIENRETWKIPAILGLLCGVLYVLGLALMPTMILFALLVGMFTPVWFIIQRYIGHLGASALVVNTITFLVAIIGFLIIGVHGEGGLNYYTSGHVVAYTLIILGTWVLFGFSWLLRERPFSHYILSLVGAVVIGSVLFALLSPELFNYLLANANAFFGQEIHWKTIQEARPWTFDDAWRTFQYSLILFVIGIGVLLNKLRKELCPSYLFILIWSVVVLYATMQHIRYEYYLAVPAAILGGISIGYGIDLIRRVPAQVKEESPVHSKGGKQKDQAHGKKTSGKQATVSTGSMIFLVIVVLLGALFTYNSIGRDLAIGQFTLNPDWRETTDWMENNTPDTGVDYFKIYQKEGWQPPAQAYGVMAWWDYGHMITYLAKRMPNANPFQYGVAGDYGAARFFITTNESVASGILDHLKTKYVVTDYEIDTGKFWAMATWDNPDLGASPYQRNFILPNPDNPNTGQNFPFFMEPYYQTMISKLHNFDGSMTQPGQVHYIQYMKPEYSKTSDPIIVNGSQVPYEAGSAMLENSKSTVGPEYETALVNYVYTEPVSTVPALQHYRLVHESPTRASPESLPDVRYVKVFEYVPGAVIHGDGIIEIPVKTNTGRTFVYRQESVNGTFTVPYPTNAKVGDVTTQGPYRNAATGKEYQITDDQIQSGSIVS</sequence>
<dbReference type="Pfam" id="PF02516">
    <property type="entry name" value="STT3"/>
    <property type="match status" value="1"/>
</dbReference>
<feature type="transmembrane region" description="Helical" evidence="18">
    <location>
        <begin position="81"/>
        <end position="100"/>
    </location>
</feature>
<dbReference type="GeneID" id="97548198"/>
<feature type="transmembrane region" description="Helical" evidence="18">
    <location>
        <begin position="370"/>
        <end position="388"/>
    </location>
</feature>
<keyword evidence="11" id="KW-0460">Magnesium</keyword>
<feature type="transmembrane region" description="Helical" evidence="18">
    <location>
        <begin position="251"/>
        <end position="272"/>
    </location>
</feature>
<feature type="region of interest" description="Disordered" evidence="17">
    <location>
        <begin position="449"/>
        <end position="471"/>
    </location>
</feature>
<dbReference type="PANTHER" id="PTHR13872:SF1">
    <property type="entry name" value="DOLICHYL-DIPHOSPHOOLIGOSACCHARIDE--PROTEIN GLYCOSYLTRANSFERASE SUBUNIT STT3B"/>
    <property type="match status" value="1"/>
</dbReference>
<feature type="transmembrane region" description="Helical" evidence="18">
    <location>
        <begin position="311"/>
        <end position="330"/>
    </location>
</feature>
<feature type="compositionally biased region" description="Basic and acidic residues" evidence="17">
    <location>
        <begin position="449"/>
        <end position="464"/>
    </location>
</feature>
<evidence type="ECO:0000256" key="3">
    <source>
        <dbReference type="ARBA" id="ARBA00004651"/>
    </source>
</evidence>
<comment type="cofactor">
    <cofactor evidence="2">
        <name>Mg(2+)</name>
        <dbReference type="ChEBI" id="CHEBI:18420"/>
    </cofactor>
</comment>
<gene>
    <name evidence="22" type="ORF">DK846_08075</name>
</gene>
<evidence type="ECO:0000256" key="11">
    <source>
        <dbReference type="ARBA" id="ARBA00022842"/>
    </source>
</evidence>
<dbReference type="EMBL" id="QGMY01000007">
    <property type="protein sequence ID" value="PWR71945.1"/>
    <property type="molecule type" value="Genomic_DNA"/>
</dbReference>
<accession>A0A2V2N044</accession>
<keyword evidence="7" id="KW-0328">Glycosyltransferase</keyword>